<dbReference type="RefSeq" id="WP_326122308.1">
    <property type="nucleotide sequence ID" value="NZ_JARSFG010000007.1"/>
</dbReference>
<dbReference type="AlphaFoldDB" id="A0AAW9NGT5"/>
<sequence>MKKKPNPQSEEFAQDLSPDDLDTRNEKEMTKEQEENTPLKNTPKNPSQ</sequence>
<keyword evidence="3" id="KW-1185">Reference proteome</keyword>
<reference evidence="2 3" key="1">
    <citation type="submission" date="2023-03" db="EMBL/GenBank/DDBJ databases">
        <title>Bacillus Genome Sequencing.</title>
        <authorList>
            <person name="Dunlap C."/>
        </authorList>
    </citation>
    <scope>NUCLEOTIDE SEQUENCE [LARGE SCALE GENOMIC DNA]</scope>
    <source>
        <strain evidence="2 3">B-59205</strain>
    </source>
</reference>
<name>A0AAW9NGT5_9BACL</name>
<feature type="compositionally biased region" description="Basic and acidic residues" evidence="1">
    <location>
        <begin position="21"/>
        <end position="34"/>
    </location>
</feature>
<protein>
    <recommendedName>
        <fullName evidence="4">3-methyladenine DNA glycosylase</fullName>
    </recommendedName>
</protein>
<evidence type="ECO:0000313" key="2">
    <source>
        <dbReference type="EMBL" id="MEC1177829.1"/>
    </source>
</evidence>
<feature type="compositionally biased region" description="Polar residues" evidence="1">
    <location>
        <begin position="1"/>
        <end position="11"/>
    </location>
</feature>
<evidence type="ECO:0000256" key="1">
    <source>
        <dbReference type="SAM" id="MobiDB-lite"/>
    </source>
</evidence>
<evidence type="ECO:0000313" key="3">
    <source>
        <dbReference type="Proteomes" id="UP001344888"/>
    </source>
</evidence>
<gene>
    <name evidence="2" type="ORF">P9B03_04980</name>
</gene>
<comment type="caution">
    <text evidence="2">The sequence shown here is derived from an EMBL/GenBank/DDBJ whole genome shotgun (WGS) entry which is preliminary data.</text>
</comment>
<dbReference type="Proteomes" id="UP001344888">
    <property type="component" value="Unassembled WGS sequence"/>
</dbReference>
<dbReference type="EMBL" id="JARSFG010000007">
    <property type="protein sequence ID" value="MEC1177829.1"/>
    <property type="molecule type" value="Genomic_DNA"/>
</dbReference>
<evidence type="ECO:0008006" key="4">
    <source>
        <dbReference type="Google" id="ProtNLM"/>
    </source>
</evidence>
<feature type="compositionally biased region" description="Polar residues" evidence="1">
    <location>
        <begin position="36"/>
        <end position="48"/>
    </location>
</feature>
<accession>A0AAW9NGT5</accession>
<organism evidence="2 3">
    <name type="scientific">Metasolibacillus meyeri</name>
    <dbReference type="NCBI Taxonomy" id="1071052"/>
    <lineage>
        <taxon>Bacteria</taxon>
        <taxon>Bacillati</taxon>
        <taxon>Bacillota</taxon>
        <taxon>Bacilli</taxon>
        <taxon>Bacillales</taxon>
        <taxon>Caryophanaceae</taxon>
        <taxon>Metasolibacillus</taxon>
    </lineage>
</organism>
<feature type="region of interest" description="Disordered" evidence="1">
    <location>
        <begin position="1"/>
        <end position="48"/>
    </location>
</feature>
<proteinExistence type="predicted"/>